<dbReference type="InterPro" id="IPR011013">
    <property type="entry name" value="Gal_mutarotase_sf_dom"/>
</dbReference>
<protein>
    <recommendedName>
        <fullName evidence="6">Polysaccharide lyase family 8 central domain-containing protein</fullName>
    </recommendedName>
</protein>
<dbReference type="GO" id="GO:0005576">
    <property type="term" value="C:extracellular region"/>
    <property type="evidence" value="ECO:0007669"/>
    <property type="project" value="InterPro"/>
</dbReference>
<dbReference type="InterPro" id="IPR008929">
    <property type="entry name" value="Chondroitin_lyas"/>
</dbReference>
<dbReference type="InterPro" id="IPR038970">
    <property type="entry name" value="Lyase_8"/>
</dbReference>
<reference evidence="7 8" key="1">
    <citation type="submission" date="2018-04" db="EMBL/GenBank/DDBJ databases">
        <title>Chitinophaga fuyangensis sp. nov., isolated from soil in a chemical factory.</title>
        <authorList>
            <person name="Chen K."/>
        </authorList>
    </citation>
    <scope>NUCLEOTIDE SEQUENCE [LARGE SCALE GENOMIC DNA]</scope>
    <source>
        <strain evidence="7 8">LY-1</strain>
    </source>
</reference>
<comment type="cofactor">
    <cofactor evidence="1">
        <name>Ca(2+)</name>
        <dbReference type="ChEBI" id="CHEBI:29108"/>
    </cofactor>
</comment>
<evidence type="ECO:0000313" key="7">
    <source>
        <dbReference type="EMBL" id="PUZ28119.1"/>
    </source>
</evidence>
<keyword evidence="5" id="KW-0732">Signal</keyword>
<feature type="signal peptide" evidence="5">
    <location>
        <begin position="1"/>
        <end position="19"/>
    </location>
</feature>
<dbReference type="GO" id="GO:0030246">
    <property type="term" value="F:carbohydrate binding"/>
    <property type="evidence" value="ECO:0007669"/>
    <property type="project" value="InterPro"/>
</dbReference>
<evidence type="ECO:0000256" key="4">
    <source>
        <dbReference type="ARBA" id="ARBA00022837"/>
    </source>
</evidence>
<dbReference type="Gene3D" id="2.70.98.10">
    <property type="match status" value="1"/>
</dbReference>
<keyword evidence="4" id="KW-0106">Calcium</keyword>
<dbReference type="Gene3D" id="1.50.10.100">
    <property type="entry name" value="Chondroitin AC/alginate lyase"/>
    <property type="match status" value="1"/>
</dbReference>
<keyword evidence="8" id="KW-1185">Reference proteome</keyword>
<dbReference type="RefSeq" id="WP_108684760.1">
    <property type="nucleotide sequence ID" value="NZ_QCYK01000001.1"/>
</dbReference>
<dbReference type="PANTHER" id="PTHR38481">
    <property type="entry name" value="HYALURONATE LYASE"/>
    <property type="match status" value="1"/>
</dbReference>
<dbReference type="SUPFAM" id="SSF48230">
    <property type="entry name" value="Chondroitin AC/alginate lyase"/>
    <property type="match status" value="1"/>
</dbReference>
<feature type="chain" id="PRO_5015562134" description="Polysaccharide lyase family 8 central domain-containing protein" evidence="5">
    <location>
        <begin position="20"/>
        <end position="759"/>
    </location>
</feature>
<evidence type="ECO:0000259" key="6">
    <source>
        <dbReference type="Pfam" id="PF02278"/>
    </source>
</evidence>
<evidence type="ECO:0000256" key="1">
    <source>
        <dbReference type="ARBA" id="ARBA00001913"/>
    </source>
</evidence>
<gene>
    <name evidence="7" type="ORF">DCC81_01150</name>
</gene>
<dbReference type="InterPro" id="IPR003159">
    <property type="entry name" value="Lyase_8_central_dom"/>
</dbReference>
<name>A0A2T7BKE9_9BACT</name>
<dbReference type="SUPFAM" id="SSF74650">
    <property type="entry name" value="Galactose mutarotase-like"/>
    <property type="match status" value="1"/>
</dbReference>
<evidence type="ECO:0000313" key="8">
    <source>
        <dbReference type="Proteomes" id="UP000244450"/>
    </source>
</evidence>
<evidence type="ECO:0000256" key="2">
    <source>
        <dbReference type="ARBA" id="ARBA00006699"/>
    </source>
</evidence>
<sequence>MNKLLFSFLLCSCAQMCSAQKQQQNQAVIDKLIQSDTYARLVKNVKTSNAAPNNVTQMTQANVRAMNTSTQGPITANINDIATACKQISASSGAESRANTYGSLTTWLASPPKFTWTAGAIEQPSAAAMSLLMLQNDMKHANTGEKLGPQIEELMTRSRQYIRYSWNNGKQSSYFQNLGTDEFEETQRLANVGYRIFALASIAMVTNDNNAMDTLSMIVKNQFLYDYNKSGYFPATIKSDGIIDQHNLGGSQVYNIGYGGDFINDMIRYGNWFRNTPYALSDKEFNTLADLMTDGTQWMFYKNHPAFNIMGRHNALIVNGSASPAYMDQRGNINYLSALIQNKNTDSYKKLMSLKNRLNDFGSYNMDSSKYFWNSDLLIQSNPDYFACIKMLSNKTGSTETGDRNNREGINNYYMGEGSTIMFHTGREYDNARAVWNWRAIPGTTVKQKNGALPLIAYGQFSESNNNIAGGVSDGKTSIGGFYLDRKNNYTQVNAQKAYFAFPKFLLCLGNGVNDNAPDGDNIVTTLNQSERLTPIVYAANGKQPMTVGTDQKVNTTLTLSSPSWFWQDNTGYIIIPSGEGKTVVNLIGEQRQNNWNNIDKRNPSQVQNVNIFQLGIVHGNQGKWNCQEYIYVVVPNVTADQMGAQFTALSSGLKIVNTKDQQSVAYQDYFCTLMLDSRKAENFAFGNNQYKLASTARTAVIIKKKGNQLRIDANKMDNGDNSAANVTIANSNGKKQSLTIPAPAPQSGWLPAGKVLMF</sequence>
<dbReference type="GO" id="GO:0005975">
    <property type="term" value="P:carbohydrate metabolic process"/>
    <property type="evidence" value="ECO:0007669"/>
    <property type="project" value="InterPro"/>
</dbReference>
<organism evidence="7 8">
    <name type="scientific">Chitinophaga parva</name>
    <dbReference type="NCBI Taxonomy" id="2169414"/>
    <lineage>
        <taxon>Bacteria</taxon>
        <taxon>Pseudomonadati</taxon>
        <taxon>Bacteroidota</taxon>
        <taxon>Chitinophagia</taxon>
        <taxon>Chitinophagales</taxon>
        <taxon>Chitinophagaceae</taxon>
        <taxon>Chitinophaga</taxon>
    </lineage>
</organism>
<accession>A0A2T7BKE9</accession>
<comment type="subunit">
    <text evidence="3">Monomer.</text>
</comment>
<evidence type="ECO:0000256" key="3">
    <source>
        <dbReference type="ARBA" id="ARBA00011245"/>
    </source>
</evidence>
<dbReference type="Pfam" id="PF02278">
    <property type="entry name" value="Lyase_8"/>
    <property type="match status" value="1"/>
</dbReference>
<dbReference type="PANTHER" id="PTHR38481:SF1">
    <property type="entry name" value="HYALURONATE LYASE"/>
    <property type="match status" value="1"/>
</dbReference>
<comment type="similarity">
    <text evidence="2">Belongs to the polysaccharide lyase 8 family.</text>
</comment>
<evidence type="ECO:0000256" key="5">
    <source>
        <dbReference type="SAM" id="SignalP"/>
    </source>
</evidence>
<dbReference type="InterPro" id="IPR014718">
    <property type="entry name" value="GH-type_carb-bd"/>
</dbReference>
<dbReference type="AlphaFoldDB" id="A0A2T7BKE9"/>
<feature type="domain" description="Polysaccharide lyase family 8 central" evidence="6">
    <location>
        <begin position="370"/>
        <end position="638"/>
    </location>
</feature>
<dbReference type="GO" id="GO:0016837">
    <property type="term" value="F:carbon-oxygen lyase activity, acting on polysaccharides"/>
    <property type="evidence" value="ECO:0007669"/>
    <property type="project" value="UniProtKB-ARBA"/>
</dbReference>
<dbReference type="Proteomes" id="UP000244450">
    <property type="component" value="Unassembled WGS sequence"/>
</dbReference>
<comment type="caution">
    <text evidence="7">The sequence shown here is derived from an EMBL/GenBank/DDBJ whole genome shotgun (WGS) entry which is preliminary data.</text>
</comment>
<dbReference type="EMBL" id="QCYK01000001">
    <property type="protein sequence ID" value="PUZ28119.1"/>
    <property type="molecule type" value="Genomic_DNA"/>
</dbReference>
<dbReference type="OrthoDB" id="6394136at2"/>
<proteinExistence type="inferred from homology"/>